<dbReference type="RefSeq" id="WP_186907343.1">
    <property type="nucleotide sequence ID" value="NZ_JACOPP010000007.1"/>
</dbReference>
<sequence length="119" mass="13309">MDEQEKQALCEEVGRRVWRCRKEAGLTREALAERLGSSTQYIGDIEQGKKCMSMAYFIRLGSIFNISLDALAYGQREPGAAAGRMLRRMEEMTPLDRGLAAHIILKAADLVRAMESEDG</sequence>
<evidence type="ECO:0000313" key="3">
    <source>
        <dbReference type="Proteomes" id="UP000661435"/>
    </source>
</evidence>
<keyword evidence="3" id="KW-1185">Reference proteome</keyword>
<dbReference type="SMART" id="SM00530">
    <property type="entry name" value="HTH_XRE"/>
    <property type="match status" value="1"/>
</dbReference>
<organism evidence="2 3">
    <name type="scientific">Lawsonibacter hominis</name>
    <dbReference type="NCBI Taxonomy" id="2763053"/>
    <lineage>
        <taxon>Bacteria</taxon>
        <taxon>Bacillati</taxon>
        <taxon>Bacillota</taxon>
        <taxon>Clostridia</taxon>
        <taxon>Eubacteriales</taxon>
        <taxon>Oscillospiraceae</taxon>
        <taxon>Lawsonibacter</taxon>
    </lineage>
</organism>
<comment type="caution">
    <text evidence="2">The sequence shown here is derived from an EMBL/GenBank/DDBJ whole genome shotgun (WGS) entry which is preliminary data.</text>
</comment>
<proteinExistence type="predicted"/>
<dbReference type="Proteomes" id="UP000661435">
    <property type="component" value="Unassembled WGS sequence"/>
</dbReference>
<evidence type="ECO:0000313" key="2">
    <source>
        <dbReference type="EMBL" id="MBC5733444.1"/>
    </source>
</evidence>
<dbReference type="PROSITE" id="PS50943">
    <property type="entry name" value="HTH_CROC1"/>
    <property type="match status" value="1"/>
</dbReference>
<dbReference type="EMBL" id="JACOPP010000007">
    <property type="protein sequence ID" value="MBC5733444.1"/>
    <property type="molecule type" value="Genomic_DNA"/>
</dbReference>
<feature type="domain" description="HTH cro/C1-type" evidence="1">
    <location>
        <begin position="17"/>
        <end position="71"/>
    </location>
</feature>
<dbReference type="InterPro" id="IPR001387">
    <property type="entry name" value="Cro/C1-type_HTH"/>
</dbReference>
<dbReference type="AlphaFoldDB" id="A0A8J6MA87"/>
<dbReference type="SUPFAM" id="SSF47413">
    <property type="entry name" value="lambda repressor-like DNA-binding domains"/>
    <property type="match status" value="1"/>
</dbReference>
<dbReference type="InterPro" id="IPR010982">
    <property type="entry name" value="Lambda_DNA-bd_dom_sf"/>
</dbReference>
<accession>A0A8J6MA87</accession>
<evidence type="ECO:0000259" key="1">
    <source>
        <dbReference type="PROSITE" id="PS50943"/>
    </source>
</evidence>
<dbReference type="Pfam" id="PF01381">
    <property type="entry name" value="HTH_3"/>
    <property type="match status" value="1"/>
</dbReference>
<reference evidence="2" key="1">
    <citation type="submission" date="2020-08" db="EMBL/GenBank/DDBJ databases">
        <title>Genome public.</title>
        <authorList>
            <person name="Liu C."/>
            <person name="Sun Q."/>
        </authorList>
    </citation>
    <scope>NUCLEOTIDE SEQUENCE</scope>
    <source>
        <strain evidence="2">NSJ-51</strain>
    </source>
</reference>
<gene>
    <name evidence="2" type="ORF">H8S57_06855</name>
</gene>
<dbReference type="CDD" id="cd00093">
    <property type="entry name" value="HTH_XRE"/>
    <property type="match status" value="1"/>
</dbReference>
<dbReference type="Gene3D" id="1.10.260.40">
    <property type="entry name" value="lambda repressor-like DNA-binding domains"/>
    <property type="match status" value="1"/>
</dbReference>
<protein>
    <submittedName>
        <fullName evidence="2">Helix-turn-helix transcriptional regulator</fullName>
    </submittedName>
</protein>
<name>A0A8J6MA87_9FIRM</name>
<dbReference type="GO" id="GO:0003677">
    <property type="term" value="F:DNA binding"/>
    <property type="evidence" value="ECO:0007669"/>
    <property type="project" value="InterPro"/>
</dbReference>